<feature type="compositionally biased region" description="Low complexity" evidence="1">
    <location>
        <begin position="95"/>
        <end position="105"/>
    </location>
</feature>
<evidence type="ECO:0000256" key="1">
    <source>
        <dbReference type="SAM" id="MobiDB-lite"/>
    </source>
</evidence>
<dbReference type="Proteomes" id="UP000076761">
    <property type="component" value="Unassembled WGS sequence"/>
</dbReference>
<dbReference type="CDD" id="cd20557">
    <property type="entry name" value="CYCLIN_ScPCL1-like"/>
    <property type="match status" value="1"/>
</dbReference>
<evidence type="ECO:0000313" key="4">
    <source>
        <dbReference type="Proteomes" id="UP000076761"/>
    </source>
</evidence>
<dbReference type="GO" id="GO:0016538">
    <property type="term" value="F:cyclin-dependent protein serine/threonine kinase regulator activity"/>
    <property type="evidence" value="ECO:0007669"/>
    <property type="project" value="TreeGrafter"/>
</dbReference>
<name>A0A165RX93_9AGAM</name>
<protein>
    <recommendedName>
        <fullName evidence="2">Cyclin-like domain-containing protein</fullName>
    </recommendedName>
</protein>
<feature type="region of interest" description="Disordered" evidence="1">
    <location>
        <begin position="392"/>
        <end position="458"/>
    </location>
</feature>
<dbReference type="GO" id="GO:0005634">
    <property type="term" value="C:nucleus"/>
    <property type="evidence" value="ECO:0007669"/>
    <property type="project" value="TreeGrafter"/>
</dbReference>
<organism evidence="3 4">
    <name type="scientific">Neolentinus lepideus HHB14362 ss-1</name>
    <dbReference type="NCBI Taxonomy" id="1314782"/>
    <lineage>
        <taxon>Eukaryota</taxon>
        <taxon>Fungi</taxon>
        <taxon>Dikarya</taxon>
        <taxon>Basidiomycota</taxon>
        <taxon>Agaricomycotina</taxon>
        <taxon>Agaricomycetes</taxon>
        <taxon>Gloeophyllales</taxon>
        <taxon>Gloeophyllaceae</taxon>
        <taxon>Neolentinus</taxon>
    </lineage>
</organism>
<reference evidence="3 4" key="1">
    <citation type="journal article" date="2016" name="Mol. Biol. Evol.">
        <title>Comparative Genomics of Early-Diverging Mushroom-Forming Fungi Provides Insights into the Origins of Lignocellulose Decay Capabilities.</title>
        <authorList>
            <person name="Nagy L.G."/>
            <person name="Riley R."/>
            <person name="Tritt A."/>
            <person name="Adam C."/>
            <person name="Daum C."/>
            <person name="Floudas D."/>
            <person name="Sun H."/>
            <person name="Yadav J.S."/>
            <person name="Pangilinan J."/>
            <person name="Larsson K.H."/>
            <person name="Matsuura K."/>
            <person name="Barry K."/>
            <person name="Labutti K."/>
            <person name="Kuo R."/>
            <person name="Ohm R.A."/>
            <person name="Bhattacharya S.S."/>
            <person name="Shirouzu T."/>
            <person name="Yoshinaga Y."/>
            <person name="Martin F.M."/>
            <person name="Grigoriev I.V."/>
            <person name="Hibbett D.S."/>
        </authorList>
    </citation>
    <scope>NUCLEOTIDE SEQUENCE [LARGE SCALE GENOMIC DNA]</scope>
    <source>
        <strain evidence="3 4">HHB14362 ss-1</strain>
    </source>
</reference>
<dbReference type="EMBL" id="KV425578">
    <property type="protein sequence ID" value="KZT24388.1"/>
    <property type="molecule type" value="Genomic_DNA"/>
</dbReference>
<feature type="region of interest" description="Disordered" evidence="1">
    <location>
        <begin position="346"/>
        <end position="372"/>
    </location>
</feature>
<dbReference type="AlphaFoldDB" id="A0A165RX93"/>
<accession>A0A165RX93</accession>
<dbReference type="GO" id="GO:0000307">
    <property type="term" value="C:cyclin-dependent protein kinase holoenzyme complex"/>
    <property type="evidence" value="ECO:0007669"/>
    <property type="project" value="TreeGrafter"/>
</dbReference>
<feature type="region of interest" description="Disordered" evidence="1">
    <location>
        <begin position="164"/>
        <end position="187"/>
    </location>
</feature>
<dbReference type="SUPFAM" id="SSF47954">
    <property type="entry name" value="Cyclin-like"/>
    <property type="match status" value="1"/>
</dbReference>
<dbReference type="InterPro" id="IPR036915">
    <property type="entry name" value="Cyclin-like_sf"/>
</dbReference>
<feature type="compositionally biased region" description="Basic and acidic residues" evidence="1">
    <location>
        <begin position="670"/>
        <end position="683"/>
    </location>
</feature>
<feature type="region of interest" description="Disordered" evidence="1">
    <location>
        <begin position="652"/>
        <end position="734"/>
    </location>
</feature>
<keyword evidence="4" id="KW-1185">Reference proteome</keyword>
<dbReference type="InParanoid" id="A0A165RX93"/>
<dbReference type="InterPro" id="IPR013763">
    <property type="entry name" value="Cyclin-like_dom"/>
</dbReference>
<dbReference type="PANTHER" id="PTHR15615:SF27">
    <property type="entry name" value="PHO85 CYCLIN CLG1"/>
    <property type="match status" value="1"/>
</dbReference>
<sequence>MALYTPPSLPHTPSSYPMNRHSSLLSTELLAATATWSTWRQPKLEMPLTPPLSVPARRADRPQVTVLPPISQLDRNMSRISPLTPPPMEDIPIASASSVPYTDSSDSSDMDDYQQAKPSMPSPPPHLVDWFSTSQKRSAHFIAEKTCEMICYLWFANNSAPPSKSSLGSTRARDHSPSTASPPYIPQSNPQTASLQLVASPAFVNFMQKLLETTQVSQSVIVLSLHYIYRLKERNRFTNGQPGSEFRVAVAALMMANKFVDDNTYTNKTWSEISSISLNEINKMEREFLMGVDFDLYVDKSTYESWLNLLKGLVMAKEKDSRRWHRGRGKDVRAVGRVAPATVYRPSTRCRQEENGETSRRHRARSTSPVSRAAVYPDSSYHHFTFALPPLPSTAPRSVSSHRYPSPEKDYFDSPVSPTPHPGEKRSANTAFSCTSGSYDTSLTPPRPAKRPTSMHGLTLEIPEYTSVKGQLSGPGATPSPMESLQSFSKLSLGGEGINVPGSSCLPKREQPQTLAAAYRAVSSRSDGVPQSLYYYSLTCSPTEEDDPANARCRKAKLRVHHAPAPASNSYYATSELASCPQQAANSYPCYQYTPSSYGGHQGPRIPMVVQSASASPDISMSEMPLPPPPQVKRYEPTADVYAWSRRASEPGYDSLAQRHSTSRSPYEQQDYRHPQEAPRYADSKSPVPSAPFANAGPPGVQLYTPPDQTYLRPPTHLLQYRPPPQQVDRLSPDFTYFQWPSDRGRRL</sequence>
<gene>
    <name evidence="3" type="ORF">NEOLEDRAFT_1179381</name>
</gene>
<dbReference type="GO" id="GO:0019901">
    <property type="term" value="F:protein kinase binding"/>
    <property type="evidence" value="ECO:0007669"/>
    <property type="project" value="InterPro"/>
</dbReference>
<dbReference type="Pfam" id="PF08613">
    <property type="entry name" value="Cyclin"/>
    <property type="match status" value="1"/>
</dbReference>
<feature type="domain" description="Cyclin-like" evidence="2">
    <location>
        <begin position="205"/>
        <end position="290"/>
    </location>
</feature>
<proteinExistence type="predicted"/>
<feature type="compositionally biased region" description="Basic and acidic residues" evidence="1">
    <location>
        <begin position="350"/>
        <end position="359"/>
    </location>
</feature>
<dbReference type="SMART" id="SM00385">
    <property type="entry name" value="CYCLIN"/>
    <property type="match status" value="1"/>
</dbReference>
<feature type="region of interest" description="Disordered" evidence="1">
    <location>
        <begin position="67"/>
        <end position="129"/>
    </location>
</feature>
<feature type="compositionally biased region" description="Polar residues" evidence="1">
    <location>
        <begin position="177"/>
        <end position="187"/>
    </location>
</feature>
<dbReference type="STRING" id="1314782.A0A165RX93"/>
<dbReference type="PANTHER" id="PTHR15615">
    <property type="match status" value="1"/>
</dbReference>
<dbReference type="OrthoDB" id="244495at2759"/>
<feature type="compositionally biased region" description="Polar residues" evidence="1">
    <location>
        <begin position="658"/>
        <end position="668"/>
    </location>
</feature>
<evidence type="ECO:0000259" key="2">
    <source>
        <dbReference type="SMART" id="SM00385"/>
    </source>
</evidence>
<feature type="compositionally biased region" description="Polar residues" evidence="1">
    <location>
        <begin position="428"/>
        <end position="444"/>
    </location>
</feature>
<dbReference type="Gene3D" id="1.10.472.10">
    <property type="entry name" value="Cyclin-like"/>
    <property type="match status" value="1"/>
</dbReference>
<evidence type="ECO:0000313" key="3">
    <source>
        <dbReference type="EMBL" id="KZT24388.1"/>
    </source>
</evidence>
<dbReference type="InterPro" id="IPR013922">
    <property type="entry name" value="Cyclin_PHO80-like"/>
</dbReference>